<dbReference type="SUPFAM" id="SSF109998">
    <property type="entry name" value="Triger factor/SurA peptide-binding domain-like"/>
    <property type="match status" value="1"/>
</dbReference>
<proteinExistence type="predicted"/>
<organism evidence="2">
    <name type="scientific">freshwater metagenome</name>
    <dbReference type="NCBI Taxonomy" id="449393"/>
    <lineage>
        <taxon>unclassified sequences</taxon>
        <taxon>metagenomes</taxon>
        <taxon>ecological metagenomes</taxon>
    </lineage>
</organism>
<reference evidence="2" key="1">
    <citation type="submission" date="2020-05" db="EMBL/GenBank/DDBJ databases">
        <authorList>
            <person name="Chiriac C."/>
            <person name="Salcher M."/>
            <person name="Ghai R."/>
            <person name="Kavagutti S V."/>
        </authorList>
    </citation>
    <scope>NUCLEOTIDE SEQUENCE</scope>
</reference>
<evidence type="ECO:0000313" key="2">
    <source>
        <dbReference type="EMBL" id="CAB4670479.1"/>
    </source>
</evidence>
<dbReference type="PROSITE" id="PS51257">
    <property type="entry name" value="PROKAR_LIPOPROTEIN"/>
    <property type="match status" value="1"/>
</dbReference>
<protein>
    <submittedName>
        <fullName evidence="2">Unannotated protein</fullName>
    </submittedName>
</protein>
<dbReference type="Gene3D" id="1.10.4030.10">
    <property type="entry name" value="Porin chaperone SurA, peptide-binding domain"/>
    <property type="match status" value="1"/>
</dbReference>
<dbReference type="EMBL" id="CAEZWR010000124">
    <property type="protein sequence ID" value="CAB4670479.1"/>
    <property type="molecule type" value="Genomic_DNA"/>
</dbReference>
<accession>A0A6J6MAY7</accession>
<name>A0A6J6MAY7_9ZZZZ</name>
<evidence type="ECO:0000256" key="1">
    <source>
        <dbReference type="SAM" id="MobiDB-lite"/>
    </source>
</evidence>
<dbReference type="InterPro" id="IPR027304">
    <property type="entry name" value="Trigger_fact/SurA_dom_sf"/>
</dbReference>
<feature type="compositionally biased region" description="Polar residues" evidence="1">
    <location>
        <begin position="180"/>
        <end position="194"/>
    </location>
</feature>
<sequence>MTTARRRAMIPVAILALGLAVSACSGSAGDAALVGNNHVTEASLNSNVNEVLVAQGFSENKSDPELVKNILNWLVVMDLLDQVAADNNVAVTQGEIDREYAAEVKSAGSAAGLEAAYLKQGVAPSQISERIRFALTAQKVAKAVAPNATPEQATADLVTAVVAKSKAVNPEVNPRFGTWDSENLQLGETPSDVSTVLPAQ</sequence>
<dbReference type="AlphaFoldDB" id="A0A6J6MAY7"/>
<gene>
    <name evidence="2" type="ORF">UFOPK2282_01050</name>
</gene>
<feature type="region of interest" description="Disordered" evidence="1">
    <location>
        <begin position="179"/>
        <end position="200"/>
    </location>
</feature>